<feature type="transmembrane region" description="Helical" evidence="1">
    <location>
        <begin position="128"/>
        <end position="150"/>
    </location>
</feature>
<keyword evidence="4" id="KW-1185">Reference proteome</keyword>
<evidence type="ECO:0000256" key="1">
    <source>
        <dbReference type="SAM" id="Phobius"/>
    </source>
</evidence>
<name>A0A9P1CBX4_9DINO</name>
<comment type="caution">
    <text evidence="2">The sequence shown here is derived from an EMBL/GenBank/DDBJ whole genome shotgun (WGS) entry which is preliminary data.</text>
</comment>
<dbReference type="OrthoDB" id="10345815at2759"/>
<protein>
    <recommendedName>
        <fullName evidence="5">Transmembrane protein</fullName>
    </recommendedName>
</protein>
<evidence type="ECO:0000313" key="2">
    <source>
        <dbReference type="EMBL" id="CAI3988829.1"/>
    </source>
</evidence>
<proteinExistence type="predicted"/>
<feature type="transmembrane region" description="Helical" evidence="1">
    <location>
        <begin position="216"/>
        <end position="237"/>
    </location>
</feature>
<keyword evidence="1" id="KW-1133">Transmembrane helix</keyword>
<dbReference type="EMBL" id="CAMXCT020001305">
    <property type="protein sequence ID" value="CAL1142204.1"/>
    <property type="molecule type" value="Genomic_DNA"/>
</dbReference>
<accession>A0A9P1CBX4</accession>
<sequence>MAEAADISGDSEESEVLADFSPDWPTVAAEIAMLALAILGLLLVLSGLGFWTVHPPGESELCQVDVLGLQNASVVRQRSDIAACHGLYNVVFAALGVISLPFILCGLLALHVAWMLSRRPQLNKHCRSFTCIAVLEAIGAVVVWLPSLFFPSVSVAVATGLAPIHAYFISITVGHIAISVSGAESGTSTANKAAHIYQVLYQGYCAASRVELCLSIGSMALLLLFWCFVADIVRIIASMTCWKSKLEDPRGFELWHLIQLWRRR</sequence>
<dbReference type="Proteomes" id="UP001152797">
    <property type="component" value="Unassembled WGS sequence"/>
</dbReference>
<dbReference type="AlphaFoldDB" id="A0A9P1CBX4"/>
<dbReference type="EMBL" id="CAMXCT010001305">
    <property type="protein sequence ID" value="CAI3988829.1"/>
    <property type="molecule type" value="Genomic_DNA"/>
</dbReference>
<evidence type="ECO:0000313" key="3">
    <source>
        <dbReference type="EMBL" id="CAL1142204.1"/>
    </source>
</evidence>
<gene>
    <name evidence="2" type="ORF">C1SCF055_LOCUS15952</name>
</gene>
<keyword evidence="1" id="KW-0472">Membrane</keyword>
<dbReference type="EMBL" id="CAMXCT030001305">
    <property type="protein sequence ID" value="CAL4776141.1"/>
    <property type="molecule type" value="Genomic_DNA"/>
</dbReference>
<feature type="transmembrane region" description="Helical" evidence="1">
    <location>
        <begin position="90"/>
        <end position="116"/>
    </location>
</feature>
<reference evidence="3" key="2">
    <citation type="submission" date="2024-04" db="EMBL/GenBank/DDBJ databases">
        <authorList>
            <person name="Chen Y."/>
            <person name="Shah S."/>
            <person name="Dougan E. K."/>
            <person name="Thang M."/>
            <person name="Chan C."/>
        </authorList>
    </citation>
    <scope>NUCLEOTIDE SEQUENCE [LARGE SCALE GENOMIC DNA]</scope>
</reference>
<feature type="transmembrane region" description="Helical" evidence="1">
    <location>
        <begin position="31"/>
        <end position="51"/>
    </location>
</feature>
<organism evidence="2">
    <name type="scientific">Cladocopium goreaui</name>
    <dbReference type="NCBI Taxonomy" id="2562237"/>
    <lineage>
        <taxon>Eukaryota</taxon>
        <taxon>Sar</taxon>
        <taxon>Alveolata</taxon>
        <taxon>Dinophyceae</taxon>
        <taxon>Suessiales</taxon>
        <taxon>Symbiodiniaceae</taxon>
        <taxon>Cladocopium</taxon>
    </lineage>
</organism>
<evidence type="ECO:0008006" key="5">
    <source>
        <dbReference type="Google" id="ProtNLM"/>
    </source>
</evidence>
<keyword evidence="1" id="KW-0812">Transmembrane</keyword>
<reference evidence="2" key="1">
    <citation type="submission" date="2022-10" db="EMBL/GenBank/DDBJ databases">
        <authorList>
            <person name="Chen Y."/>
            <person name="Dougan E. K."/>
            <person name="Chan C."/>
            <person name="Rhodes N."/>
            <person name="Thang M."/>
        </authorList>
    </citation>
    <scope>NUCLEOTIDE SEQUENCE</scope>
</reference>
<evidence type="ECO:0000313" key="4">
    <source>
        <dbReference type="Proteomes" id="UP001152797"/>
    </source>
</evidence>